<evidence type="ECO:0000313" key="3">
    <source>
        <dbReference type="Proteomes" id="UP000194236"/>
    </source>
</evidence>
<gene>
    <name evidence="2" type="ORF">BLA29_009667</name>
</gene>
<accession>A0A1Y3BDF7</accession>
<dbReference type="Proteomes" id="UP000194236">
    <property type="component" value="Unassembled WGS sequence"/>
</dbReference>
<evidence type="ECO:0000256" key="1">
    <source>
        <dbReference type="SAM" id="Phobius"/>
    </source>
</evidence>
<dbReference type="EMBL" id="MUJZ01030450">
    <property type="protein sequence ID" value="OTF77883.1"/>
    <property type="molecule type" value="Genomic_DNA"/>
</dbReference>
<keyword evidence="1" id="KW-1133">Transmembrane helix</keyword>
<proteinExistence type="predicted"/>
<name>A0A1Y3BDF7_EURMA</name>
<organism evidence="2 3">
    <name type="scientific">Euroglyphus maynei</name>
    <name type="common">Mayne's house dust mite</name>
    <dbReference type="NCBI Taxonomy" id="6958"/>
    <lineage>
        <taxon>Eukaryota</taxon>
        <taxon>Metazoa</taxon>
        <taxon>Ecdysozoa</taxon>
        <taxon>Arthropoda</taxon>
        <taxon>Chelicerata</taxon>
        <taxon>Arachnida</taxon>
        <taxon>Acari</taxon>
        <taxon>Acariformes</taxon>
        <taxon>Sarcoptiformes</taxon>
        <taxon>Astigmata</taxon>
        <taxon>Psoroptidia</taxon>
        <taxon>Analgoidea</taxon>
        <taxon>Pyroglyphidae</taxon>
        <taxon>Pyroglyphinae</taxon>
        <taxon>Euroglyphus</taxon>
    </lineage>
</organism>
<evidence type="ECO:0008006" key="4">
    <source>
        <dbReference type="Google" id="ProtNLM"/>
    </source>
</evidence>
<keyword evidence="1" id="KW-0472">Membrane</keyword>
<evidence type="ECO:0000313" key="2">
    <source>
        <dbReference type="EMBL" id="OTF77883.1"/>
    </source>
</evidence>
<dbReference type="AlphaFoldDB" id="A0A1Y3BDF7"/>
<keyword evidence="1" id="KW-0812">Transmembrane</keyword>
<reference evidence="2 3" key="1">
    <citation type="submission" date="2017-03" db="EMBL/GenBank/DDBJ databases">
        <title>Genome Survey of Euroglyphus maynei.</title>
        <authorList>
            <person name="Arlian L.G."/>
            <person name="Morgan M.S."/>
            <person name="Rider S.D."/>
        </authorList>
    </citation>
    <scope>NUCLEOTIDE SEQUENCE [LARGE SCALE GENOMIC DNA]</scope>
    <source>
        <strain evidence="2">Arlian Lab</strain>
        <tissue evidence="2">Whole body</tissue>
    </source>
</reference>
<feature type="transmembrane region" description="Helical" evidence="1">
    <location>
        <begin position="6"/>
        <end position="25"/>
    </location>
</feature>
<sequence>MIEPSIVIRFLCYFSYMVLIIFGYFRMLMEWYVCVCAFNDEKLITKFQDYRPLYNSWQAFFTRYIYRRVADIFAIPITGNPGGTVTVLQRKSNDRNFTFQLTGKQFDCINLASYDYLGFSRQSSNDPMIEQAIRKYGVGVNAIHEIGWF</sequence>
<protein>
    <recommendedName>
        <fullName evidence="4">Serine palmitoyltransferase-like protein</fullName>
    </recommendedName>
</protein>
<dbReference type="OrthoDB" id="65434at2759"/>
<comment type="caution">
    <text evidence="2">The sequence shown here is derived from an EMBL/GenBank/DDBJ whole genome shotgun (WGS) entry which is preliminary data.</text>
</comment>
<keyword evidence="3" id="KW-1185">Reference proteome</keyword>